<reference evidence="6 7" key="1">
    <citation type="submission" date="2019-12" db="EMBL/GenBank/DDBJ databases">
        <authorList>
            <person name="Li C."/>
            <person name="Zhao J."/>
        </authorList>
    </citation>
    <scope>NUCLEOTIDE SEQUENCE [LARGE SCALE GENOMIC DNA]</scope>
    <source>
        <strain evidence="6 7">NEAU-DD11</strain>
    </source>
</reference>
<feature type="domain" description="Phosphate acetyl/butaryl transferase" evidence="4">
    <location>
        <begin position="238"/>
        <end position="440"/>
    </location>
</feature>
<keyword evidence="7" id="KW-1185">Reference proteome</keyword>
<dbReference type="GO" id="GO:0016746">
    <property type="term" value="F:acyltransferase activity"/>
    <property type="evidence" value="ECO:0007669"/>
    <property type="project" value="UniProtKB-KW"/>
</dbReference>
<dbReference type="AlphaFoldDB" id="A0A7X3K6Y2"/>
<name>A0A7X3K6Y2_9BURK</name>
<dbReference type="GO" id="GO:0016836">
    <property type="term" value="F:hydro-lyase activity"/>
    <property type="evidence" value="ECO:0007669"/>
    <property type="project" value="UniProtKB-ARBA"/>
</dbReference>
<dbReference type="InterPro" id="IPR050500">
    <property type="entry name" value="Phos_Acetyltrans/Butyryltrans"/>
</dbReference>
<evidence type="ECO:0000256" key="3">
    <source>
        <dbReference type="ARBA" id="ARBA00023315"/>
    </source>
</evidence>
<dbReference type="CDD" id="cd03449">
    <property type="entry name" value="R_hydratase"/>
    <property type="match status" value="1"/>
</dbReference>
<evidence type="ECO:0000259" key="5">
    <source>
        <dbReference type="Pfam" id="PF01575"/>
    </source>
</evidence>
<organism evidence="6 7">
    <name type="scientific">Massilia cellulosiltytica</name>
    <dbReference type="NCBI Taxonomy" id="2683234"/>
    <lineage>
        <taxon>Bacteria</taxon>
        <taxon>Pseudomonadati</taxon>
        <taxon>Pseudomonadota</taxon>
        <taxon>Betaproteobacteria</taxon>
        <taxon>Burkholderiales</taxon>
        <taxon>Oxalobacteraceae</taxon>
        <taxon>Telluria group</taxon>
        <taxon>Massilia</taxon>
    </lineage>
</organism>
<evidence type="ECO:0000313" key="6">
    <source>
        <dbReference type="EMBL" id="MVW59705.1"/>
    </source>
</evidence>
<dbReference type="RefSeq" id="WP_056125066.1">
    <property type="nucleotide sequence ID" value="NZ_WSES01000002.1"/>
</dbReference>
<dbReference type="SUPFAM" id="SSF54637">
    <property type="entry name" value="Thioesterase/thiol ester dehydrase-isomerase"/>
    <property type="match status" value="1"/>
</dbReference>
<dbReference type="PANTHER" id="PTHR43356">
    <property type="entry name" value="PHOSPHATE ACETYLTRANSFERASE"/>
    <property type="match status" value="1"/>
</dbReference>
<evidence type="ECO:0000313" key="7">
    <source>
        <dbReference type="Proteomes" id="UP000443353"/>
    </source>
</evidence>
<evidence type="ECO:0000259" key="4">
    <source>
        <dbReference type="Pfam" id="PF01515"/>
    </source>
</evidence>
<dbReference type="NCBIfam" id="NF008852">
    <property type="entry name" value="PRK11890.1"/>
    <property type="match status" value="1"/>
</dbReference>
<proteinExistence type="predicted"/>
<dbReference type="FunFam" id="3.10.129.10:FF:000042">
    <property type="entry name" value="MaoC domain protein dehydratase"/>
    <property type="match status" value="1"/>
</dbReference>
<accession>A0A7X3K6Y2</accession>
<protein>
    <submittedName>
        <fullName evidence="6">Bifunctional enoyl-CoA hydratase/phosphate acetyltransferase</fullName>
    </submittedName>
</protein>
<dbReference type="Pfam" id="PF01515">
    <property type="entry name" value="PTA_PTB"/>
    <property type="match status" value="1"/>
</dbReference>
<dbReference type="Proteomes" id="UP000443353">
    <property type="component" value="Unassembled WGS sequence"/>
</dbReference>
<dbReference type="InterPro" id="IPR029069">
    <property type="entry name" value="HotDog_dom_sf"/>
</dbReference>
<dbReference type="Gene3D" id="3.40.718.10">
    <property type="entry name" value="Isopropylmalate Dehydrogenase"/>
    <property type="match status" value="1"/>
</dbReference>
<keyword evidence="3" id="KW-0012">Acyltransferase</keyword>
<dbReference type="NCBIfam" id="NF006045">
    <property type="entry name" value="PRK08190.1"/>
    <property type="match status" value="1"/>
</dbReference>
<dbReference type="InterPro" id="IPR002505">
    <property type="entry name" value="PTA_PTB"/>
</dbReference>
<dbReference type="InterPro" id="IPR002539">
    <property type="entry name" value="MaoC-like_dom"/>
</dbReference>
<dbReference type="Pfam" id="PF01575">
    <property type="entry name" value="MaoC_dehydratas"/>
    <property type="match status" value="1"/>
</dbReference>
<dbReference type="Gene3D" id="3.10.129.10">
    <property type="entry name" value="Hotdog Thioesterase"/>
    <property type="match status" value="1"/>
</dbReference>
<dbReference type="EMBL" id="WSES01000002">
    <property type="protein sequence ID" value="MVW59705.1"/>
    <property type="molecule type" value="Genomic_DNA"/>
</dbReference>
<comment type="caution">
    <text evidence="6">The sequence shown here is derived from an EMBL/GenBank/DDBJ whole genome shotgun (WGS) entry which is preliminary data.</text>
</comment>
<feature type="domain" description="MaoC-like" evidence="5">
    <location>
        <begin position="20"/>
        <end position="110"/>
    </location>
</feature>
<evidence type="ECO:0000256" key="1">
    <source>
        <dbReference type="ARBA" id="ARBA00022679"/>
    </source>
</evidence>
<gene>
    <name evidence="6" type="ORF">GPY61_07160</name>
</gene>
<keyword evidence="2" id="KW-0456">Lyase</keyword>
<evidence type="ECO:0000256" key="2">
    <source>
        <dbReference type="ARBA" id="ARBA00023239"/>
    </source>
</evidence>
<sequence>MDTISNRTFAELKVGDSASLARTLTRADIELFAVMSGDVNPAHLDEEYARGSMFHEVIAHGMWSGALVSTVLGTQLPGPGTIYLGQSLRFLEPVGLGDTVTVLLTVTRLDPDKHRVTLDCTVTNQHGQQVASGTAEVIAPTEKVARPRIALPEVRLRERGGRYRALLAAAQDAPRVPTAVVHPVDTVSLLGAVEAARAGLIAPVLVGPEAKIRQAAAQANVDLAPYRIVPTAHSHAAAAAAVALARTGEVGAIMKGALHTDELMHAVVARDTGLRTGRRISHVFALDVPTYPRPLLLTDAAINIYPTLEDKRDIVRNAIELAHALGIAAPRVAILSALETVSPKIASTIEAAALCKMADRGQIEGAIIDGPMAFDLAVSEEAARTKGFVSPVAGRADILVVPDLEAGNMLAKQLEYLAEAQVAGIVLGARVPIMLTSRADGPLARLASCALASLLVRHSAAAAVIGSP</sequence>
<dbReference type="SUPFAM" id="SSF53659">
    <property type="entry name" value="Isocitrate/Isopropylmalate dehydrogenase-like"/>
    <property type="match status" value="1"/>
</dbReference>
<dbReference type="PANTHER" id="PTHR43356:SF2">
    <property type="entry name" value="PHOSPHATE ACETYLTRANSFERASE"/>
    <property type="match status" value="1"/>
</dbReference>
<keyword evidence="1 6" id="KW-0808">Transferase</keyword>